<dbReference type="PROSITE" id="PS51094">
    <property type="entry name" value="PTS_EIIA_TYPE_2"/>
    <property type="match status" value="1"/>
</dbReference>
<organism evidence="8 9">
    <name type="scientific">Tigheibacillus halophilus</name>
    <dbReference type="NCBI Taxonomy" id="361280"/>
    <lineage>
        <taxon>Bacteria</taxon>
        <taxon>Bacillati</taxon>
        <taxon>Bacillota</taxon>
        <taxon>Bacilli</taxon>
        <taxon>Bacillales</taxon>
        <taxon>Bacillaceae</taxon>
        <taxon>Tigheibacillus</taxon>
    </lineage>
</organism>
<keyword evidence="8" id="KW-0762">Sugar transport</keyword>
<dbReference type="SUPFAM" id="SSF55804">
    <property type="entry name" value="Phoshotransferase/anion transport protein"/>
    <property type="match status" value="1"/>
</dbReference>
<evidence type="ECO:0000256" key="2">
    <source>
        <dbReference type="ARBA" id="ARBA00022448"/>
    </source>
</evidence>
<dbReference type="InterPro" id="IPR016152">
    <property type="entry name" value="PTrfase/Anion_transptr"/>
</dbReference>
<dbReference type="Proteomes" id="UP001281447">
    <property type="component" value="Unassembled WGS sequence"/>
</dbReference>
<evidence type="ECO:0000256" key="3">
    <source>
        <dbReference type="ARBA" id="ARBA00022490"/>
    </source>
</evidence>
<reference evidence="8 9" key="1">
    <citation type="submission" date="2023-10" db="EMBL/GenBank/DDBJ databases">
        <title>Virgibacillus halophilus 5B73C genome.</title>
        <authorList>
            <person name="Miliotis G."/>
            <person name="Sengupta P."/>
            <person name="Hameed A."/>
            <person name="Chuvochina M."/>
            <person name="Mcdonagh F."/>
            <person name="Simpson A.C."/>
            <person name="Singh N.K."/>
            <person name="Rekha P.D."/>
            <person name="Raman K."/>
            <person name="Hugenholtz P."/>
            <person name="Venkateswaran K."/>
        </authorList>
    </citation>
    <scope>NUCLEOTIDE SEQUENCE [LARGE SCALE GENOMIC DNA]</scope>
    <source>
        <strain evidence="8 9">5B73C</strain>
    </source>
</reference>
<keyword evidence="5" id="KW-0598">Phosphotransferase system</keyword>
<keyword evidence="3" id="KW-0963">Cytoplasm</keyword>
<evidence type="ECO:0000313" key="8">
    <source>
        <dbReference type="EMBL" id="MDY0393800.1"/>
    </source>
</evidence>
<name>A0ABU5C3B0_9BACI</name>
<dbReference type="PANTHER" id="PTHR36203">
    <property type="entry name" value="ASCORBATE-SPECIFIC PTS SYSTEM EIIA COMPONENT"/>
    <property type="match status" value="1"/>
</dbReference>
<dbReference type="InterPro" id="IPR002178">
    <property type="entry name" value="PTS_EIIA_type-2_dom"/>
</dbReference>
<feature type="domain" description="PTS EIIA type-2" evidence="7">
    <location>
        <begin position="2"/>
        <end position="145"/>
    </location>
</feature>
<dbReference type="Pfam" id="PF00359">
    <property type="entry name" value="PTS_EIIA_2"/>
    <property type="match status" value="1"/>
</dbReference>
<keyword evidence="9" id="KW-1185">Reference proteome</keyword>
<keyword evidence="2" id="KW-0813">Transport</keyword>
<sequence>MKFLEKAIVKVGAEVADAEGAIEEAGNLLIQEGLIERSYMEAMKDSYKENGPYFVLAPSIAIPHARPEDGVNEASVSFVQLKKPVIFGHSSNDPVRLVFGLGASSSDEHLTLLRKLTALLNDSANVERLTTATSYEDIKKHIRNGAISDDEGINSLWIRTRNKFDFENECGTSFIR</sequence>
<evidence type="ECO:0000256" key="6">
    <source>
        <dbReference type="ARBA" id="ARBA00022777"/>
    </source>
</evidence>
<dbReference type="InterPro" id="IPR051351">
    <property type="entry name" value="Ascorbate-PTS_EIIA_comp"/>
</dbReference>
<evidence type="ECO:0000256" key="5">
    <source>
        <dbReference type="ARBA" id="ARBA00022683"/>
    </source>
</evidence>
<gene>
    <name evidence="8" type="ORF">RWE15_04195</name>
</gene>
<keyword evidence="6" id="KW-0418">Kinase</keyword>
<accession>A0ABU5C3B0</accession>
<evidence type="ECO:0000256" key="1">
    <source>
        <dbReference type="ARBA" id="ARBA00004496"/>
    </source>
</evidence>
<keyword evidence="4" id="KW-0808">Transferase</keyword>
<dbReference type="Gene3D" id="3.40.930.10">
    <property type="entry name" value="Mannitol-specific EII, Chain A"/>
    <property type="match status" value="1"/>
</dbReference>
<protein>
    <submittedName>
        <fullName evidence="8">PTS sugar transporter subunit IIA</fullName>
    </submittedName>
</protein>
<comment type="subcellular location">
    <subcellularLocation>
        <location evidence="1">Cytoplasm</location>
    </subcellularLocation>
</comment>
<evidence type="ECO:0000259" key="7">
    <source>
        <dbReference type="PROSITE" id="PS51094"/>
    </source>
</evidence>
<proteinExistence type="predicted"/>
<dbReference type="CDD" id="cd00211">
    <property type="entry name" value="PTS_IIA_fru"/>
    <property type="match status" value="1"/>
</dbReference>
<dbReference type="EMBL" id="JAWDIP010000003">
    <property type="protein sequence ID" value="MDY0393800.1"/>
    <property type="molecule type" value="Genomic_DNA"/>
</dbReference>
<dbReference type="PANTHER" id="PTHR36203:SF5">
    <property type="entry name" value="PTS SYSTEM, EIIA COMPONENT"/>
    <property type="match status" value="1"/>
</dbReference>
<comment type="caution">
    <text evidence="8">The sequence shown here is derived from an EMBL/GenBank/DDBJ whole genome shotgun (WGS) entry which is preliminary data.</text>
</comment>
<dbReference type="PROSITE" id="PS00372">
    <property type="entry name" value="PTS_EIIA_TYPE_2_HIS"/>
    <property type="match status" value="1"/>
</dbReference>
<evidence type="ECO:0000256" key="4">
    <source>
        <dbReference type="ARBA" id="ARBA00022679"/>
    </source>
</evidence>
<evidence type="ECO:0000313" key="9">
    <source>
        <dbReference type="Proteomes" id="UP001281447"/>
    </source>
</evidence>